<dbReference type="SUPFAM" id="SSF53448">
    <property type="entry name" value="Nucleotide-diphospho-sugar transferases"/>
    <property type="match status" value="1"/>
</dbReference>
<evidence type="ECO:0000313" key="6">
    <source>
        <dbReference type="EMBL" id="UQN14637.1"/>
    </source>
</evidence>
<dbReference type="PANTHER" id="PTHR43646:SF2">
    <property type="entry name" value="GLYCOSYLTRANSFERASE 2-LIKE DOMAIN-CONTAINING PROTEIN"/>
    <property type="match status" value="1"/>
</dbReference>
<accession>A0ABY4MWZ6</accession>
<evidence type="ECO:0000256" key="2">
    <source>
        <dbReference type="ARBA" id="ARBA00022475"/>
    </source>
</evidence>
<sequence length="242" mass="25274">MSGPACSALAVVIPVRDEAALVGRAVVAALAAMTAAESSFGVRTLLVVVFDTCVDDSEPAARAASAGDPRVEFVQARLGAVGRTRAVGVATALGILRRPPADVWIANSDGDSQVPVHWCVEQLREAAEGAAAIVGTVIPIGNSDMHETLQTWADDYRPVDGHEHIHGANLGVRADAYLASGGFPPVTHDEDVRLVRALRAGGYRVVASARCPVRTSARTLGRAPHGFADYLAGLQSDAPRNR</sequence>
<evidence type="ECO:0000256" key="1">
    <source>
        <dbReference type="ARBA" id="ARBA00004236"/>
    </source>
</evidence>
<dbReference type="PANTHER" id="PTHR43646">
    <property type="entry name" value="GLYCOSYLTRANSFERASE"/>
    <property type="match status" value="1"/>
</dbReference>
<protein>
    <submittedName>
        <fullName evidence="6">Glycosyltransferase family 2 protein</fullName>
    </submittedName>
</protein>
<dbReference type="InterPro" id="IPR029044">
    <property type="entry name" value="Nucleotide-diphossugar_trans"/>
</dbReference>
<dbReference type="EMBL" id="CP097160">
    <property type="protein sequence ID" value="UQN14637.1"/>
    <property type="molecule type" value="Genomic_DNA"/>
</dbReference>
<proteinExistence type="predicted"/>
<keyword evidence="4" id="KW-0808">Transferase</keyword>
<name>A0ABY4MWZ6_9MICO</name>
<comment type="subcellular location">
    <subcellularLocation>
        <location evidence="1">Cell membrane</location>
    </subcellularLocation>
</comment>
<evidence type="ECO:0000256" key="4">
    <source>
        <dbReference type="ARBA" id="ARBA00022679"/>
    </source>
</evidence>
<reference evidence="6" key="1">
    <citation type="submission" date="2022-05" db="EMBL/GenBank/DDBJ databases">
        <title>Complete genome sequence of toluene-degrading Gulosibacter sediminis strain ACHW.36C.</title>
        <authorList>
            <person name="Wai A.C."/>
            <person name="Lai G.K."/>
            <person name="Griffin S.D."/>
            <person name="Leung F.C."/>
        </authorList>
    </citation>
    <scope>NUCLEOTIDE SEQUENCE [LARGE SCALE GENOMIC DNA]</scope>
    <source>
        <strain evidence="6">ACHW.36C</strain>
    </source>
</reference>
<keyword evidence="2" id="KW-1003">Cell membrane</keyword>
<organism evidence="6">
    <name type="scientific">Gulosibacter sediminis</name>
    <dbReference type="NCBI Taxonomy" id="1729695"/>
    <lineage>
        <taxon>Bacteria</taxon>
        <taxon>Bacillati</taxon>
        <taxon>Actinomycetota</taxon>
        <taxon>Actinomycetes</taxon>
        <taxon>Micrococcales</taxon>
        <taxon>Microbacteriaceae</taxon>
        <taxon>Gulosibacter</taxon>
    </lineage>
</organism>
<evidence type="ECO:0000256" key="3">
    <source>
        <dbReference type="ARBA" id="ARBA00022676"/>
    </source>
</evidence>
<keyword evidence="5" id="KW-0472">Membrane</keyword>
<dbReference type="Gene3D" id="3.90.550.10">
    <property type="entry name" value="Spore Coat Polysaccharide Biosynthesis Protein SpsA, Chain A"/>
    <property type="match status" value="1"/>
</dbReference>
<keyword evidence="3" id="KW-0328">Glycosyltransferase</keyword>
<gene>
    <name evidence="6" type="ORF">M3M28_11405</name>
</gene>
<evidence type="ECO:0000256" key="5">
    <source>
        <dbReference type="ARBA" id="ARBA00023136"/>
    </source>
</evidence>